<sequence length="480" mass="55312">MKVLFVSAEAAPFFKSGGLGDVSYALPKELQRQGVDIRVVLPYYTLMPEKYKEDVTDLMHFTVDMGKKRAYVGIKYLQLEGLSYYFVDNLDYFDRDSLYGYGDDEERFAFFSLAVIEMMEKIDFIPNVIHVNDWQSAMIPALLVDRYHWVEAYKNIRKVLTIHNLRFQGWTDRENLKNYFNTTDSLFHDNGVRQNNRVNYLKGGINFSDIVTTVSPSYAREIQTPEFGEGLEGTLRANAFKIRGIINGIDYDLNNPQTDPALAKNYSMDTVRDGKAANKAFLQERVGLAVDPDRPLLAVVSRLTDQKGMQLLEAKAEELLHTTSAQFLILGTGDQRFEHSFRYFEDQYKGRFCAYIDFDTQLAQQIYAGSDLFLMPSAFEPCGLSQMISMRYGTLPLVHETGGLKDTVIPYNQFTGEGNGFSFKRFDAGDFSNMVHYALGVYYKQKEAWHYLIQHAMTRDFRWKKPAKDYLTIYQQLLNE</sequence>
<keyword evidence="4 7" id="KW-0328">Glycosyltransferase</keyword>
<feature type="domain" description="Glycosyl transferase family 1" evidence="8">
    <location>
        <begin position="286"/>
        <end position="438"/>
    </location>
</feature>
<evidence type="ECO:0000313" key="11">
    <source>
        <dbReference type="EMBL" id="QPS00959.1"/>
    </source>
</evidence>
<dbReference type="RefSeq" id="WP_060778178.1">
    <property type="nucleotide sequence ID" value="NZ_CAJHLF010000002.1"/>
</dbReference>
<dbReference type="InterPro" id="IPR011835">
    <property type="entry name" value="GS/SS"/>
</dbReference>
<dbReference type="PANTHER" id="PTHR45825:SF11">
    <property type="entry name" value="ALPHA AMYLASE DOMAIN-CONTAINING PROTEIN"/>
    <property type="match status" value="1"/>
</dbReference>
<keyword evidence="13" id="KW-1185">Reference proteome</keyword>
<comment type="function">
    <text evidence="2 7">Synthesizes alpha-1,4-glucan chains using ADP-glucose.</text>
</comment>
<evidence type="ECO:0000256" key="2">
    <source>
        <dbReference type="ARBA" id="ARBA00002764"/>
    </source>
</evidence>
<evidence type="ECO:0000313" key="10">
    <source>
        <dbReference type="EMBL" id="MCY3052652.1"/>
    </source>
</evidence>
<dbReference type="GO" id="GO:0009011">
    <property type="term" value="F:alpha-1,4-glucan glucosyltransferase (ADP-glucose donor) activity"/>
    <property type="evidence" value="ECO:0007669"/>
    <property type="project" value="UniProtKB-UniRule"/>
</dbReference>
<gene>
    <name evidence="7 11" type="primary">glgA</name>
    <name evidence="11" type="ORF">I6G68_06075</name>
    <name evidence="10" type="ORF">ODY43_01350</name>
</gene>
<comment type="catalytic activity">
    <reaction evidence="1 7">
        <text>[(1-&gt;4)-alpha-D-glucosyl](n) + ADP-alpha-D-glucose = [(1-&gt;4)-alpha-D-glucosyl](n+1) + ADP + H(+)</text>
        <dbReference type="Rhea" id="RHEA:18189"/>
        <dbReference type="Rhea" id="RHEA-COMP:9584"/>
        <dbReference type="Rhea" id="RHEA-COMP:9587"/>
        <dbReference type="ChEBI" id="CHEBI:15378"/>
        <dbReference type="ChEBI" id="CHEBI:15444"/>
        <dbReference type="ChEBI" id="CHEBI:57498"/>
        <dbReference type="ChEBI" id="CHEBI:456216"/>
        <dbReference type="EC" id="2.4.1.21"/>
    </reaction>
</comment>
<evidence type="ECO:0000256" key="6">
    <source>
        <dbReference type="ARBA" id="ARBA00023056"/>
    </source>
</evidence>
<evidence type="ECO:0000259" key="8">
    <source>
        <dbReference type="Pfam" id="PF00534"/>
    </source>
</evidence>
<evidence type="ECO:0000256" key="5">
    <source>
        <dbReference type="ARBA" id="ARBA00022679"/>
    </source>
</evidence>
<dbReference type="KEGG" id="aun:AWM73_03980"/>
<dbReference type="Pfam" id="PF00534">
    <property type="entry name" value="Glycos_transf_1"/>
    <property type="match status" value="1"/>
</dbReference>
<dbReference type="UniPathway" id="UPA00164"/>
<accession>A0A0X8FEG5</accession>
<evidence type="ECO:0000256" key="4">
    <source>
        <dbReference type="ARBA" id="ARBA00022676"/>
    </source>
</evidence>
<dbReference type="GO" id="GO:0004373">
    <property type="term" value="F:alpha-1,4-glucan glucosyltransferase (UDP-glucose donor) activity"/>
    <property type="evidence" value="ECO:0007669"/>
    <property type="project" value="InterPro"/>
</dbReference>
<evidence type="ECO:0000256" key="7">
    <source>
        <dbReference type="HAMAP-Rule" id="MF_00484"/>
    </source>
</evidence>
<evidence type="ECO:0000313" key="13">
    <source>
        <dbReference type="Proteomes" id="UP001069145"/>
    </source>
</evidence>
<dbReference type="EC" id="2.4.1.21" evidence="7"/>
<dbReference type="PANTHER" id="PTHR45825">
    <property type="entry name" value="GRANULE-BOUND STARCH SYNTHASE 1, CHLOROPLASTIC/AMYLOPLASTIC"/>
    <property type="match status" value="1"/>
</dbReference>
<dbReference type="EMBL" id="JAOTML010000001">
    <property type="protein sequence ID" value="MCY3052652.1"/>
    <property type="molecule type" value="Genomic_DNA"/>
</dbReference>
<dbReference type="InterPro" id="IPR013534">
    <property type="entry name" value="Starch_synth_cat_dom"/>
</dbReference>
<dbReference type="CDD" id="cd03791">
    <property type="entry name" value="GT5_Glycogen_synthase_DULL1-like"/>
    <property type="match status" value="1"/>
</dbReference>
<dbReference type="NCBIfam" id="NF001898">
    <property type="entry name" value="PRK00654.1-1"/>
    <property type="match status" value="1"/>
</dbReference>
<dbReference type="AlphaFoldDB" id="A0A0X8FEG5"/>
<proteinExistence type="inferred from homology"/>
<feature type="binding site" evidence="7">
    <location>
        <position position="15"/>
    </location>
    <ligand>
        <name>ADP-alpha-D-glucose</name>
        <dbReference type="ChEBI" id="CHEBI:57498"/>
    </ligand>
</feature>
<reference evidence="10" key="2">
    <citation type="submission" date="2022-09" db="EMBL/GenBank/DDBJ databases">
        <title>Aerococcus urinae taxonomy study.</title>
        <authorList>
            <person name="Christensen J."/>
            <person name="Senneby E."/>
        </authorList>
    </citation>
    <scope>NUCLEOTIDE SEQUENCE</scope>
    <source>
        <strain evidence="10">NLD-066-U95</strain>
    </source>
</reference>
<dbReference type="Gene3D" id="3.40.50.2000">
    <property type="entry name" value="Glycogen Phosphorylase B"/>
    <property type="match status" value="2"/>
</dbReference>
<dbReference type="NCBIfam" id="TIGR02095">
    <property type="entry name" value="glgA"/>
    <property type="match status" value="1"/>
</dbReference>
<dbReference type="GO" id="GO:0005978">
    <property type="term" value="P:glycogen biosynthetic process"/>
    <property type="evidence" value="ECO:0007669"/>
    <property type="project" value="UniProtKB-UniRule"/>
</dbReference>
<dbReference type="HAMAP" id="MF_00484">
    <property type="entry name" value="Glycogen_synth"/>
    <property type="match status" value="1"/>
</dbReference>
<keyword evidence="6 7" id="KW-0320">Glycogen biosynthesis</keyword>
<feature type="domain" description="Starch synthase catalytic" evidence="9">
    <location>
        <begin position="2"/>
        <end position="236"/>
    </location>
</feature>
<dbReference type="Proteomes" id="UP000594771">
    <property type="component" value="Chromosome"/>
</dbReference>
<evidence type="ECO:0000313" key="12">
    <source>
        <dbReference type="Proteomes" id="UP000594771"/>
    </source>
</evidence>
<organism evidence="11 12">
    <name type="scientific">Aerococcus urinae</name>
    <dbReference type="NCBI Taxonomy" id="1376"/>
    <lineage>
        <taxon>Bacteria</taxon>
        <taxon>Bacillati</taxon>
        <taxon>Bacillota</taxon>
        <taxon>Bacilli</taxon>
        <taxon>Lactobacillales</taxon>
        <taxon>Aerococcaceae</taxon>
        <taxon>Aerococcus</taxon>
    </lineage>
</organism>
<dbReference type="GeneID" id="35767312"/>
<dbReference type="Proteomes" id="UP001069145">
    <property type="component" value="Unassembled WGS sequence"/>
</dbReference>
<keyword evidence="5 7" id="KW-0808">Transferase</keyword>
<evidence type="ECO:0000259" key="9">
    <source>
        <dbReference type="Pfam" id="PF08323"/>
    </source>
</evidence>
<protein>
    <recommendedName>
        <fullName evidence="7">Glycogen synthase</fullName>
        <ecNumber evidence="7">2.4.1.21</ecNumber>
    </recommendedName>
    <alternativeName>
        <fullName evidence="7">Starch [bacterial glycogen] synthase</fullName>
    </alternativeName>
</protein>
<dbReference type="SUPFAM" id="SSF53756">
    <property type="entry name" value="UDP-Glycosyltransferase/glycogen phosphorylase"/>
    <property type="match status" value="1"/>
</dbReference>
<reference evidence="11 12" key="1">
    <citation type="submission" date="2020-12" db="EMBL/GenBank/DDBJ databases">
        <title>FDA dAtabase for Regulatory Grade micrObial Sequences (FDA-ARGOS): Supporting development and validation of Infectious Disease Dx tests.</title>
        <authorList>
            <person name="Sproer C."/>
            <person name="Gronow S."/>
            <person name="Severitt S."/>
            <person name="Schroder I."/>
            <person name="Tallon L."/>
            <person name="Sadzewicz L."/>
            <person name="Zhao X."/>
            <person name="Boylan J."/>
            <person name="Ott S."/>
            <person name="Bowen H."/>
            <person name="Vavikolanu K."/>
            <person name="Mehta A."/>
            <person name="Aluvathingal J."/>
            <person name="Nadendla S."/>
            <person name="Lowell S."/>
            <person name="Myers T."/>
            <person name="Yan Y."/>
            <person name="Sichtig H."/>
        </authorList>
    </citation>
    <scope>NUCLEOTIDE SEQUENCE [LARGE SCALE GENOMIC DNA]</scope>
    <source>
        <strain evidence="11 12">FDAARGOS_911</strain>
    </source>
</reference>
<dbReference type="InterPro" id="IPR001296">
    <property type="entry name" value="Glyco_trans_1"/>
</dbReference>
<comment type="similarity">
    <text evidence="3 7">Belongs to the glycosyltransferase 1 family. Bacterial/plant glycogen synthase subfamily.</text>
</comment>
<evidence type="ECO:0000256" key="3">
    <source>
        <dbReference type="ARBA" id="ARBA00010281"/>
    </source>
</evidence>
<dbReference type="OrthoDB" id="9808590at2"/>
<dbReference type="Pfam" id="PF08323">
    <property type="entry name" value="Glyco_transf_5"/>
    <property type="match status" value="1"/>
</dbReference>
<evidence type="ECO:0000256" key="1">
    <source>
        <dbReference type="ARBA" id="ARBA00001478"/>
    </source>
</evidence>
<comment type="pathway">
    <text evidence="7">Glycan biosynthesis; glycogen biosynthesis.</text>
</comment>
<name>A0A0X8FEG5_9LACT</name>
<dbReference type="EMBL" id="CP065662">
    <property type="protein sequence ID" value="QPS00959.1"/>
    <property type="molecule type" value="Genomic_DNA"/>
</dbReference>